<dbReference type="Gene3D" id="1.10.1280.10">
    <property type="entry name" value="Di-copper center containing domain from catechol oxidase"/>
    <property type="match status" value="3"/>
</dbReference>
<keyword evidence="7" id="KW-0325">Glycoprotein</keyword>
<dbReference type="InterPro" id="IPR036848">
    <property type="entry name" value="Haemocyanin_C_sf"/>
</dbReference>
<evidence type="ECO:0000259" key="9">
    <source>
        <dbReference type="PROSITE" id="PS00498"/>
    </source>
</evidence>
<keyword evidence="5" id="KW-0186">Copper</keyword>
<evidence type="ECO:0000259" key="8">
    <source>
        <dbReference type="PROSITE" id="PS00497"/>
    </source>
</evidence>
<dbReference type="OrthoDB" id="6132182at2759"/>
<comment type="function">
    <text evidence="1">Hemocyanins are copper-containing oxygen carriers occurring freely dissolved in the hemolymph of many mollusks and arthropods.</text>
</comment>
<keyword evidence="3" id="KW-0561">Oxygen transport</keyword>
<evidence type="ECO:0000313" key="10">
    <source>
        <dbReference type="EMBL" id="CAG5132262.1"/>
    </source>
</evidence>
<dbReference type="InterPro" id="IPR050316">
    <property type="entry name" value="Tyrosinase/Hemocyanin"/>
</dbReference>
<accession>A0A8S3ZW87</accession>
<dbReference type="PROSITE" id="PS00498">
    <property type="entry name" value="TYROSINASE_2"/>
    <property type="match status" value="2"/>
</dbReference>
<dbReference type="GO" id="GO:0046872">
    <property type="term" value="F:metal ion binding"/>
    <property type="evidence" value="ECO:0007669"/>
    <property type="project" value="UniProtKB-KW"/>
</dbReference>
<evidence type="ECO:0000256" key="1">
    <source>
        <dbReference type="ARBA" id="ARBA00002958"/>
    </source>
</evidence>
<comment type="caution">
    <text evidence="10">The sequence shown here is derived from an EMBL/GenBank/DDBJ whole genome shotgun (WGS) entry which is preliminary data.</text>
</comment>
<dbReference type="EMBL" id="CAJHNH020005212">
    <property type="protein sequence ID" value="CAG5132262.1"/>
    <property type="molecule type" value="Genomic_DNA"/>
</dbReference>
<feature type="domain" description="Tyrosinase copper-binding" evidence="8">
    <location>
        <begin position="72"/>
        <end position="89"/>
    </location>
</feature>
<dbReference type="PRINTS" id="PR00092">
    <property type="entry name" value="TYROSINASE"/>
</dbReference>
<proteinExistence type="predicted"/>
<reference evidence="10" key="1">
    <citation type="submission" date="2021-04" db="EMBL/GenBank/DDBJ databases">
        <authorList>
            <consortium name="Molecular Ecology Group"/>
        </authorList>
    </citation>
    <scope>NUCLEOTIDE SEQUENCE</scope>
</reference>
<feature type="non-terminal residue" evidence="10">
    <location>
        <position position="1008"/>
    </location>
</feature>
<protein>
    <recommendedName>
        <fullName evidence="8 9">Tyrosinase copper-binding domain-containing protein</fullName>
    </recommendedName>
</protein>
<dbReference type="PROSITE" id="PS00497">
    <property type="entry name" value="TYROSINASE_1"/>
    <property type="match status" value="1"/>
</dbReference>
<feature type="non-terminal residue" evidence="10">
    <location>
        <position position="1"/>
    </location>
</feature>
<keyword evidence="2" id="KW-0813">Transport</keyword>
<evidence type="ECO:0000256" key="2">
    <source>
        <dbReference type="ARBA" id="ARBA00022448"/>
    </source>
</evidence>
<feature type="domain" description="Tyrosinase copper-binding" evidence="9">
    <location>
        <begin position="216"/>
        <end position="227"/>
    </location>
</feature>
<dbReference type="PANTHER" id="PTHR11474">
    <property type="entry name" value="TYROSINASE FAMILY MEMBER"/>
    <property type="match status" value="1"/>
</dbReference>
<organism evidence="10 11">
    <name type="scientific">Candidula unifasciata</name>
    <dbReference type="NCBI Taxonomy" id="100452"/>
    <lineage>
        <taxon>Eukaryota</taxon>
        <taxon>Metazoa</taxon>
        <taxon>Spiralia</taxon>
        <taxon>Lophotrochozoa</taxon>
        <taxon>Mollusca</taxon>
        <taxon>Gastropoda</taxon>
        <taxon>Heterobranchia</taxon>
        <taxon>Euthyneura</taxon>
        <taxon>Panpulmonata</taxon>
        <taxon>Eupulmonata</taxon>
        <taxon>Stylommatophora</taxon>
        <taxon>Helicina</taxon>
        <taxon>Helicoidea</taxon>
        <taxon>Geomitridae</taxon>
        <taxon>Candidula</taxon>
    </lineage>
</organism>
<feature type="domain" description="Tyrosinase copper-binding" evidence="9">
    <location>
        <begin position="630"/>
        <end position="641"/>
    </location>
</feature>
<gene>
    <name evidence="10" type="ORF">CUNI_LOCUS17820</name>
</gene>
<dbReference type="GO" id="GO:0016491">
    <property type="term" value="F:oxidoreductase activity"/>
    <property type="evidence" value="ECO:0007669"/>
    <property type="project" value="InterPro"/>
</dbReference>
<name>A0A8S3ZW87_9EUPU</name>
<keyword evidence="4" id="KW-0479">Metal-binding</keyword>
<dbReference type="SUPFAM" id="SSF48056">
    <property type="entry name" value="Di-copper centre-containing domain"/>
    <property type="match status" value="3"/>
</dbReference>
<dbReference type="InterPro" id="IPR008922">
    <property type="entry name" value="Di-copper_centre_dom_sf"/>
</dbReference>
<evidence type="ECO:0000256" key="7">
    <source>
        <dbReference type="ARBA" id="ARBA00023180"/>
    </source>
</evidence>
<keyword evidence="6" id="KW-1015">Disulfide bond</keyword>
<evidence type="ECO:0000256" key="6">
    <source>
        <dbReference type="ARBA" id="ARBA00023157"/>
    </source>
</evidence>
<dbReference type="AlphaFoldDB" id="A0A8S3ZW87"/>
<dbReference type="Proteomes" id="UP000678393">
    <property type="component" value="Unassembled WGS sequence"/>
</dbReference>
<dbReference type="Gene3D" id="2.60.310.10">
    <property type="entry name" value="Haemocyanin C-terminal domain"/>
    <property type="match status" value="2"/>
</dbReference>
<sequence length="1008" mass="116174">EVQDQDGQVSSFVVRKNLEGLSPRETLSLIHALEAFEADSSADGFQSIAAFHAVPPLCPSPTASKRYACCLHGMSTFLQWHRLYTVQVEDALRRHGSLVGIPYWDWTRASQSLPHFLSDVNYTDPYTKLTLENPWHGASIDFENSHTERDIQSDKLFKLGPHGWDTWLFEQALLALEQEDYCDFEIQFEITHNAIHSWVGGSKEHSLAHLHYASYDPAFFIHHSNTDRLWAIWQALQKHRGYNPNEANCALEHMRDSLKPFSFGPPYNLNKLTEKYSHPQDTFAYQEHFHYQYDNLEFVGMNIPALDAFIHERQEHDRVFAGFLLHGFGTSATVDFTICDAFKQCFDGGYFTVLGGSQELPWQFDRLYKYDITHQLEEHKIRYDDDYHFHVHIKALNGTELDSKLIPEPSVLFVPGKQDALHVEVTDNNVRRNLKNLDNRDIQSLQAALRDLQRDNSKGGWANIASYHGAPARCPDPEHPTVACCVHGKPTFPHWHRLFILQIEQALHKHGSSIAIPYWDWTFAIEKLPTTFTDEDYYDAWKDEVLSNPFAHGYVASEDTYTVRDIQDRIHKKHEDGVHSYLFYHVLDLLEQTDYCDFEVQFEVVHNAIHYLIGGHQTYSLSSLEYSAYDPIFFIHHSFTDKIWAVWQELQKRRHLPYNRADCALNYINEPLKPFNLEALNDNQFTREHAVPNTLFNNEDLGYVYDDFSIGNYTLDQLEELLHDRQLQPRIWAGFLLKGIKTSGSVDLKVCKFSECTEAGYFNLLGGPLEMPWSFDRLFKKDITWALRNIGLTPDDVLEAESGFKLKVETFNVEGNAIPVSQVMPKPSIIYQPGLQAAQPVRESVVAGVGVRKDVTRLSVSEVKNLREALRRVQADNSSQGFQNIASFHGSPPGCEHDHRPVACCIHGQANFAQWHRLYVKQWEDSLTAHGAKIGIPYWDWTTAFTELPALVTEEEDNPFHHGLIYNGEITTRAPRDKLFNDPEFGKESFFYRQVLLAFEQTDYCDFE</sequence>
<dbReference type="InterPro" id="IPR028999">
    <property type="entry name" value="Beta-sandwich_Haemocyanin"/>
</dbReference>
<evidence type="ECO:0000256" key="5">
    <source>
        <dbReference type="ARBA" id="ARBA00023008"/>
    </source>
</evidence>
<dbReference type="Pfam" id="PF00264">
    <property type="entry name" value="Tyrosinase"/>
    <property type="match status" value="3"/>
</dbReference>
<evidence type="ECO:0000313" key="11">
    <source>
        <dbReference type="Proteomes" id="UP000678393"/>
    </source>
</evidence>
<dbReference type="InterPro" id="IPR002227">
    <property type="entry name" value="Tyrosinase_Cu-bd"/>
</dbReference>
<keyword evidence="11" id="KW-1185">Reference proteome</keyword>
<evidence type="ECO:0000256" key="4">
    <source>
        <dbReference type="ARBA" id="ARBA00022723"/>
    </source>
</evidence>
<dbReference type="SUPFAM" id="SSF81277">
    <property type="entry name" value="C-terminal domain of mollusc hemocyanin"/>
    <property type="match status" value="2"/>
</dbReference>
<evidence type="ECO:0000256" key="3">
    <source>
        <dbReference type="ARBA" id="ARBA00022621"/>
    </source>
</evidence>
<dbReference type="Pfam" id="PF14830">
    <property type="entry name" value="Haemocyan_bet_s"/>
    <property type="match status" value="2"/>
</dbReference>
<dbReference type="GO" id="GO:0005344">
    <property type="term" value="F:oxygen carrier activity"/>
    <property type="evidence" value="ECO:0007669"/>
    <property type="project" value="UniProtKB-KW"/>
</dbReference>